<evidence type="ECO:0000313" key="1">
    <source>
        <dbReference type="EMBL" id="MCL6284844.1"/>
    </source>
</evidence>
<dbReference type="Proteomes" id="UP001203880">
    <property type="component" value="Unassembled WGS sequence"/>
</dbReference>
<gene>
    <name evidence="1" type="ORF">M3P21_15025</name>
</gene>
<accession>A0ABT0Q4R2</accession>
<name>A0ABT0Q4R2_9RHOB</name>
<comment type="caution">
    <text evidence="1">The sequence shown here is derived from an EMBL/GenBank/DDBJ whole genome shotgun (WGS) entry which is preliminary data.</text>
</comment>
<dbReference type="RefSeq" id="WP_249711093.1">
    <property type="nucleotide sequence ID" value="NZ_JAMFMB010000019.1"/>
</dbReference>
<protein>
    <submittedName>
        <fullName evidence="1">Uncharacterized protein</fullName>
    </submittedName>
</protein>
<reference evidence="1" key="1">
    <citation type="submission" date="2022-05" db="EMBL/GenBank/DDBJ databases">
        <authorList>
            <person name="Park J.-S."/>
        </authorList>
    </citation>
    <scope>NUCLEOTIDE SEQUENCE</scope>
    <source>
        <strain evidence="1">2012CJ41-6</strain>
    </source>
</reference>
<proteinExistence type="predicted"/>
<organism evidence="1 2">
    <name type="scientific">Ruegeria spongiae</name>
    <dbReference type="NCBI Taxonomy" id="2942209"/>
    <lineage>
        <taxon>Bacteria</taxon>
        <taxon>Pseudomonadati</taxon>
        <taxon>Pseudomonadota</taxon>
        <taxon>Alphaproteobacteria</taxon>
        <taxon>Rhodobacterales</taxon>
        <taxon>Roseobacteraceae</taxon>
        <taxon>Ruegeria</taxon>
    </lineage>
</organism>
<keyword evidence="2" id="KW-1185">Reference proteome</keyword>
<evidence type="ECO:0000313" key="2">
    <source>
        <dbReference type="Proteomes" id="UP001203880"/>
    </source>
</evidence>
<dbReference type="EMBL" id="JAMFMB010000019">
    <property type="protein sequence ID" value="MCL6284844.1"/>
    <property type="molecule type" value="Genomic_DNA"/>
</dbReference>
<sequence>MSELTLTKFRLRNGVWEGRLTGATTEHPPEIGVTHQDEPVETVELTEADGEGWDLRITIPRQAIADGVQSFVIFDRTTGVKLGDFALIAGEAASDTLHAEVDLLRAELDMLKRAFRRHCIETM</sequence>